<comment type="caution">
    <text evidence="1">The sequence shown here is derived from an EMBL/GenBank/DDBJ whole genome shotgun (WGS) entry which is preliminary data.</text>
</comment>
<gene>
    <name evidence="1" type="ORF">NQ318_011716</name>
</gene>
<accession>A0AAV8XQV7</accession>
<organism evidence="1 2">
    <name type="scientific">Aromia moschata</name>
    <dbReference type="NCBI Taxonomy" id="1265417"/>
    <lineage>
        <taxon>Eukaryota</taxon>
        <taxon>Metazoa</taxon>
        <taxon>Ecdysozoa</taxon>
        <taxon>Arthropoda</taxon>
        <taxon>Hexapoda</taxon>
        <taxon>Insecta</taxon>
        <taxon>Pterygota</taxon>
        <taxon>Neoptera</taxon>
        <taxon>Endopterygota</taxon>
        <taxon>Coleoptera</taxon>
        <taxon>Polyphaga</taxon>
        <taxon>Cucujiformia</taxon>
        <taxon>Chrysomeloidea</taxon>
        <taxon>Cerambycidae</taxon>
        <taxon>Cerambycinae</taxon>
        <taxon>Callichromatini</taxon>
        <taxon>Aromia</taxon>
    </lineage>
</organism>
<evidence type="ECO:0000313" key="2">
    <source>
        <dbReference type="Proteomes" id="UP001162162"/>
    </source>
</evidence>
<dbReference type="EMBL" id="JAPWTK010000395">
    <property type="protein sequence ID" value="KAJ8940983.1"/>
    <property type="molecule type" value="Genomic_DNA"/>
</dbReference>
<sequence length="224" mass="26310">MQKDYWLWRRTYAQVTVFPQKEKFETKTVKESWPTINEEFTFNMLFVSKGGGDYFKGQFVSFTIYAVLGEDEDKPTDKPKGMFKRFLSFTDSEDFIRRESMKRETSIRRSSYRPSLTNRRTVGAVTYTLDSKFFTQKLRNDFISTPDIWRSVKEMTSGIQTQPREGKKGAVELTLQYAVSEDGTNDVVEVSVTRFRCSLQTMQEHERTGVLKETFVEKNVEFFI</sequence>
<keyword evidence="2" id="KW-1185">Reference proteome</keyword>
<evidence type="ECO:0000313" key="1">
    <source>
        <dbReference type="EMBL" id="KAJ8940983.1"/>
    </source>
</evidence>
<reference evidence="1" key="1">
    <citation type="journal article" date="2023" name="Insect Mol. Biol.">
        <title>Genome sequencing provides insights into the evolution of gene families encoding plant cell wall-degrading enzymes in longhorned beetles.</title>
        <authorList>
            <person name="Shin N.R."/>
            <person name="Okamura Y."/>
            <person name="Kirsch R."/>
            <person name="Pauchet Y."/>
        </authorList>
    </citation>
    <scope>NUCLEOTIDE SEQUENCE</scope>
    <source>
        <strain evidence="1">AMC_N1</strain>
    </source>
</reference>
<proteinExistence type="predicted"/>
<dbReference type="AlphaFoldDB" id="A0AAV8XQV7"/>
<name>A0AAV8XQV7_9CUCU</name>
<protein>
    <submittedName>
        <fullName evidence="1">Uncharacterized protein</fullName>
    </submittedName>
</protein>
<dbReference type="Proteomes" id="UP001162162">
    <property type="component" value="Unassembled WGS sequence"/>
</dbReference>